<gene>
    <name evidence="7" type="ORF">BSOLF_1935</name>
</gene>
<dbReference type="InterPro" id="IPR009003">
    <property type="entry name" value="Peptidase_S1_PA"/>
</dbReference>
<dbReference type="PANTHER" id="PTHR43343">
    <property type="entry name" value="PEPTIDASE S12"/>
    <property type="match status" value="1"/>
</dbReference>
<dbReference type="Gene3D" id="2.40.10.10">
    <property type="entry name" value="Trypsin-like serine proteases"/>
    <property type="match status" value="2"/>
</dbReference>
<dbReference type="GO" id="GO:0006508">
    <property type="term" value="P:proteolysis"/>
    <property type="evidence" value="ECO:0007669"/>
    <property type="project" value="UniProtKB-KW"/>
</dbReference>
<dbReference type="Gene3D" id="2.30.42.10">
    <property type="match status" value="1"/>
</dbReference>
<feature type="region of interest" description="Disordered" evidence="5">
    <location>
        <begin position="36"/>
        <end position="68"/>
    </location>
</feature>
<dbReference type="InterPro" id="IPR051201">
    <property type="entry name" value="Chloro_Bact_Ser_Proteases"/>
</dbReference>
<keyword evidence="3" id="KW-0378">Hydrolase</keyword>
<organism evidence="7 8">
    <name type="scientific">Candidatus Carbonibacillus altaicus</name>
    <dbReference type="NCBI Taxonomy" id="2163959"/>
    <lineage>
        <taxon>Bacteria</taxon>
        <taxon>Bacillati</taxon>
        <taxon>Bacillota</taxon>
        <taxon>Bacilli</taxon>
        <taxon>Bacillales</taxon>
        <taxon>Candidatus Carbonibacillus</taxon>
    </lineage>
</organism>
<sequence>MKRFTLRGLLFAFLAGVLFASGFWLGHAGPPIYSQASVTGETPADGSTDRAPEGQKTNAPITPIPSSSDSLIADMVQQTGPAVVRIETKVAQQTNRMQDPFFFGPFSFDFPQVQPSGAIGSGFFISEDGTILTNNHVIDGATEIKVYMNDKDKGLPAKVIGRDPELDLAVLKVTESGKYPYLALGDSDAIKVGNWVVAIGNPFGLDHTVTVGVLSAKGRPLTIEGKQFKNLLQTDASINPGNSGGPLLDLNGNVIGINTAINAQGQGLGFAVPINSVKEVLNDLLTNGKVSRPWLGVGVQDMNSQIADYFTLNVKTGAFVTQVVDGSPAAKAGLEPYDVIVGFDGQDVKDAQSLVDMIQKTKVGDSKKLLVNRKGEMITLTVTIGEKNYAQ</sequence>
<name>A0A2R6XYL9_9BACL</name>
<dbReference type="EMBL" id="PEBX01000105">
    <property type="protein sequence ID" value="PTQ55513.1"/>
    <property type="molecule type" value="Genomic_DNA"/>
</dbReference>
<dbReference type="GO" id="GO:0004252">
    <property type="term" value="F:serine-type endopeptidase activity"/>
    <property type="evidence" value="ECO:0007669"/>
    <property type="project" value="InterPro"/>
</dbReference>
<feature type="domain" description="PDZ" evidence="6">
    <location>
        <begin position="284"/>
        <end position="350"/>
    </location>
</feature>
<dbReference type="SUPFAM" id="SSF50494">
    <property type="entry name" value="Trypsin-like serine proteases"/>
    <property type="match status" value="1"/>
</dbReference>
<dbReference type="PANTHER" id="PTHR43343:SF3">
    <property type="entry name" value="PROTEASE DO-LIKE 8, CHLOROPLASTIC"/>
    <property type="match status" value="1"/>
</dbReference>
<evidence type="ECO:0000259" key="6">
    <source>
        <dbReference type="PROSITE" id="PS50106"/>
    </source>
</evidence>
<evidence type="ECO:0000256" key="4">
    <source>
        <dbReference type="ARBA" id="ARBA00022825"/>
    </source>
</evidence>
<dbReference type="Pfam" id="PF13365">
    <property type="entry name" value="Trypsin_2"/>
    <property type="match status" value="1"/>
</dbReference>
<dbReference type="Proteomes" id="UP000244338">
    <property type="component" value="Unassembled WGS sequence"/>
</dbReference>
<dbReference type="Pfam" id="PF13180">
    <property type="entry name" value="PDZ_2"/>
    <property type="match status" value="1"/>
</dbReference>
<feature type="compositionally biased region" description="Polar residues" evidence="5">
    <location>
        <begin position="55"/>
        <end position="68"/>
    </location>
</feature>
<dbReference type="InterPro" id="IPR036034">
    <property type="entry name" value="PDZ_sf"/>
</dbReference>
<dbReference type="SMART" id="SM00228">
    <property type="entry name" value="PDZ"/>
    <property type="match status" value="1"/>
</dbReference>
<evidence type="ECO:0000256" key="3">
    <source>
        <dbReference type="ARBA" id="ARBA00022801"/>
    </source>
</evidence>
<evidence type="ECO:0000256" key="2">
    <source>
        <dbReference type="ARBA" id="ARBA00022670"/>
    </source>
</evidence>
<evidence type="ECO:0000313" key="8">
    <source>
        <dbReference type="Proteomes" id="UP000244338"/>
    </source>
</evidence>
<evidence type="ECO:0000313" key="7">
    <source>
        <dbReference type="EMBL" id="PTQ55513.1"/>
    </source>
</evidence>
<dbReference type="AlphaFoldDB" id="A0A2R6XYL9"/>
<reference evidence="8" key="1">
    <citation type="journal article" date="2018" name="Sci. Rep.">
        <title>Lignite coal burning seam in the remote Altai Mountains harbors a hydrogen-driven thermophilic microbial community.</title>
        <authorList>
            <person name="Kadnikov V.V."/>
            <person name="Mardanov A.V."/>
            <person name="Ivasenko D.A."/>
            <person name="Antsiferov D.V."/>
            <person name="Beletsky A.V."/>
            <person name="Karnachuk O.V."/>
            <person name="Ravin N.V."/>
        </authorList>
    </citation>
    <scope>NUCLEOTIDE SEQUENCE [LARGE SCALE GENOMIC DNA]</scope>
</reference>
<dbReference type="PROSITE" id="PS50106">
    <property type="entry name" value="PDZ"/>
    <property type="match status" value="1"/>
</dbReference>
<dbReference type="PRINTS" id="PR00834">
    <property type="entry name" value="PROTEASES2C"/>
</dbReference>
<comment type="similarity">
    <text evidence="1">Belongs to the peptidase S1C family.</text>
</comment>
<accession>A0A2R6XYL9</accession>
<dbReference type="InterPro" id="IPR001940">
    <property type="entry name" value="Peptidase_S1C"/>
</dbReference>
<proteinExistence type="inferred from homology"/>
<comment type="caution">
    <text evidence="7">The sequence shown here is derived from an EMBL/GenBank/DDBJ whole genome shotgun (WGS) entry which is preliminary data.</text>
</comment>
<dbReference type="SUPFAM" id="SSF50156">
    <property type="entry name" value="PDZ domain-like"/>
    <property type="match status" value="1"/>
</dbReference>
<evidence type="ECO:0000256" key="5">
    <source>
        <dbReference type="SAM" id="MobiDB-lite"/>
    </source>
</evidence>
<protein>
    <submittedName>
        <fullName evidence="7">HtrA protease/chaperone protein</fullName>
    </submittedName>
</protein>
<keyword evidence="2 7" id="KW-0645">Protease</keyword>
<dbReference type="InterPro" id="IPR001478">
    <property type="entry name" value="PDZ"/>
</dbReference>
<dbReference type="InterPro" id="IPR043504">
    <property type="entry name" value="Peptidase_S1_PA_chymotrypsin"/>
</dbReference>
<evidence type="ECO:0000256" key="1">
    <source>
        <dbReference type="ARBA" id="ARBA00010541"/>
    </source>
</evidence>
<keyword evidence="4" id="KW-0720">Serine protease</keyword>